<name>A0A136PJA0_9ACTN</name>
<dbReference type="RefSeq" id="WP_067373413.1">
    <property type="nucleotide sequence ID" value="NZ_JBIUBN010000005.1"/>
</dbReference>
<evidence type="ECO:0000313" key="1">
    <source>
        <dbReference type="EMBL" id="KXK58433.1"/>
    </source>
</evidence>
<organism evidence="1 2">
    <name type="scientific">Micromonospora rosaria</name>
    <dbReference type="NCBI Taxonomy" id="47874"/>
    <lineage>
        <taxon>Bacteria</taxon>
        <taxon>Bacillati</taxon>
        <taxon>Actinomycetota</taxon>
        <taxon>Actinomycetes</taxon>
        <taxon>Micromonosporales</taxon>
        <taxon>Micromonosporaceae</taxon>
        <taxon>Micromonospora</taxon>
    </lineage>
</organism>
<proteinExistence type="predicted"/>
<dbReference type="Proteomes" id="UP000070620">
    <property type="component" value="Unassembled WGS sequence"/>
</dbReference>
<reference evidence="1 2" key="1">
    <citation type="submission" date="2016-01" db="EMBL/GenBank/DDBJ databases">
        <title>Whole genome sequence and analysis of Micromonospora rosaria DSM 803, which can produce antibacterial substance rosamicin.</title>
        <authorList>
            <person name="Yang H."/>
            <person name="He X."/>
            <person name="Zhu D."/>
        </authorList>
    </citation>
    <scope>NUCLEOTIDE SEQUENCE [LARGE SCALE GENOMIC DNA]</scope>
    <source>
        <strain evidence="1 2">DSM 803</strain>
    </source>
</reference>
<dbReference type="EMBL" id="LRQV01000194">
    <property type="protein sequence ID" value="KXK58433.1"/>
    <property type="molecule type" value="Genomic_DNA"/>
</dbReference>
<protein>
    <submittedName>
        <fullName evidence="1">Uncharacterized protein</fullName>
    </submittedName>
</protein>
<accession>A0A136PJA0</accession>
<gene>
    <name evidence="1" type="ORF">AWW66_29820</name>
</gene>
<comment type="caution">
    <text evidence="1">The sequence shown here is derived from an EMBL/GenBank/DDBJ whole genome shotgun (WGS) entry which is preliminary data.</text>
</comment>
<dbReference type="OrthoDB" id="3288664at2"/>
<sequence>MPVGTWFTTDFDVPHPVGDLPAVVTGGQEPTVCVVDQMVRGHQIIGRAVGDPATVGLKVRPAHRPLRVAVSLQLDDAGTRWWGSRVKPDPNQPERPRLVVLSSQGRIRGAAVLARKQGWLRAGGSRETVVFPLAADELGDDDLLLVEMSEPRVDLPEWAAGRFSVSSAIGMRIDRIQLDPLPSTVPVPSPAASTGCPFLVLPADGPDTLRVDVSTVPPAPPVPRNPTRSYTSRKPARAVFKVLRTARRAAGRASAEATGDRVRTDDLTVHGVDLASGAAVPVQVSGRGTQSLDLRLPGDRTGPVLLGVTEQGGHRRERTARQLSCRIVAGPA</sequence>
<keyword evidence="2" id="KW-1185">Reference proteome</keyword>
<evidence type="ECO:0000313" key="2">
    <source>
        <dbReference type="Proteomes" id="UP000070620"/>
    </source>
</evidence>
<dbReference type="AlphaFoldDB" id="A0A136PJA0"/>